<evidence type="ECO:0000256" key="1">
    <source>
        <dbReference type="ARBA" id="ARBA00007613"/>
    </source>
</evidence>
<feature type="signal peptide" evidence="2">
    <location>
        <begin position="1"/>
        <end position="24"/>
    </location>
</feature>
<dbReference type="EMBL" id="CP023036">
    <property type="protein sequence ID" value="AXY22309.1"/>
    <property type="molecule type" value="Genomic_DNA"/>
</dbReference>
<dbReference type="Gene3D" id="2.20.200.10">
    <property type="entry name" value="Outer membrane efflux proteins (OEP)"/>
    <property type="match status" value="1"/>
</dbReference>
<protein>
    <submittedName>
        <fullName evidence="3">Outer membrane protein OprM</fullName>
    </submittedName>
</protein>
<sequence length="529" mass="58187">MMVRDIRRSVSMGGACVLSLLSLAGCDLAPAYHAPHYVIPTTWEGQAPFGVAHPMDDSIRAGWWTRFGDPQLDTLEAQATDHNGDLQAASERFLQARSIVSEARSDLLPHFGLAFGGSNNKSSAERLFRYKGPITDSDEFYGGMASWEPDFWSSIRNRIRLQKDFAQEQAAEYAAARLSLQSELATDYFTLRGLDAQAAIYTQSIGYYEESLRVTRTRLADQAASRLDVARAENQLYTTQAHLLDIQAQREVMEHAIAVLVNVAPSAFHLPADSHLNATRFALSPAMPSELLQRRPDVAMSERQMAQANRSIGIARAAFYPHVSFHMDGGFDDNGFNLANLANSMWSYGATVTMPVFEGGLRRAQLQQSWSAYRETRDHYRVTVLNAFRDVEDGLSRTNRLDGENGRLRAAVGAASQTQDITMNLYKGGLAAYLDVLIAQVSTLDARIQQVEVQTRYLQAQIGLIRACGGGWDAAQLPAPNSLFSVDPLQYSGLHNARATGDVPAPHTHGADPDDNLTGPVLSPTLENH</sequence>
<keyword evidence="2" id="KW-0449">Lipoprotein</keyword>
<evidence type="ECO:0000313" key="4">
    <source>
        <dbReference type="Proteomes" id="UP000264120"/>
    </source>
</evidence>
<dbReference type="InterPro" id="IPR010131">
    <property type="entry name" value="MdtP/NodT-like"/>
</dbReference>
<dbReference type="Proteomes" id="UP000264120">
    <property type="component" value="Chromosome"/>
</dbReference>
<keyword evidence="4" id="KW-1185">Reference proteome</keyword>
<dbReference type="PANTHER" id="PTHR30203:SF33">
    <property type="entry name" value="BLR4455 PROTEIN"/>
    <property type="match status" value="1"/>
</dbReference>
<dbReference type="InterPro" id="IPR003423">
    <property type="entry name" value="OMP_efflux"/>
</dbReference>
<dbReference type="OrthoDB" id="9783100at2"/>
<dbReference type="PROSITE" id="PS51257">
    <property type="entry name" value="PROKAR_LIPOPROTEIN"/>
    <property type="match status" value="1"/>
</dbReference>
<reference evidence="3 4" key="1">
    <citation type="submission" date="2017-08" db="EMBL/GenBank/DDBJ databases">
        <title>Complete genome sequence of Gluconacetobacter saccharivorans CV1 isolated from Fermented Vinegar.</title>
        <authorList>
            <person name="Kim S.-Y."/>
        </authorList>
    </citation>
    <scope>NUCLEOTIDE SEQUENCE [LARGE SCALE GENOMIC DNA]</scope>
    <source>
        <strain evidence="3 4">CV1</strain>
    </source>
</reference>
<organism evidence="3 4">
    <name type="scientific">Komagataeibacter saccharivorans</name>
    <dbReference type="NCBI Taxonomy" id="265959"/>
    <lineage>
        <taxon>Bacteria</taxon>
        <taxon>Pseudomonadati</taxon>
        <taxon>Pseudomonadota</taxon>
        <taxon>Alphaproteobacteria</taxon>
        <taxon>Acetobacterales</taxon>
        <taxon>Acetobacteraceae</taxon>
        <taxon>Komagataeibacter</taxon>
    </lineage>
</organism>
<dbReference type="GeneID" id="98313444"/>
<comment type="similarity">
    <text evidence="1 2">Belongs to the outer membrane factor (OMF) (TC 1.B.17) family.</text>
</comment>
<name>A0A347WBR6_9PROT</name>
<dbReference type="PANTHER" id="PTHR30203">
    <property type="entry name" value="OUTER MEMBRANE CATION EFFLUX PROTEIN"/>
    <property type="match status" value="1"/>
</dbReference>
<keyword evidence="2" id="KW-0732">Signal</keyword>
<accession>A0A347WBR6</accession>
<dbReference type="GO" id="GO:0005886">
    <property type="term" value="C:plasma membrane"/>
    <property type="evidence" value="ECO:0007669"/>
    <property type="project" value="UniProtKB-SubCell"/>
</dbReference>
<dbReference type="KEGG" id="ksc:CD178_01532"/>
<keyword evidence="2" id="KW-1134">Transmembrane beta strand</keyword>
<keyword evidence="2" id="KW-0812">Transmembrane</keyword>
<keyword evidence="2" id="KW-0472">Membrane</keyword>
<dbReference type="SUPFAM" id="SSF56954">
    <property type="entry name" value="Outer membrane efflux proteins (OEP)"/>
    <property type="match status" value="1"/>
</dbReference>
<comment type="subcellular location">
    <subcellularLocation>
        <location evidence="2">Cell membrane</location>
        <topology evidence="2">Lipid-anchor</topology>
    </subcellularLocation>
</comment>
<dbReference type="NCBIfam" id="TIGR01845">
    <property type="entry name" value="outer_NodT"/>
    <property type="match status" value="1"/>
</dbReference>
<dbReference type="Pfam" id="PF02321">
    <property type="entry name" value="OEP"/>
    <property type="match status" value="2"/>
</dbReference>
<dbReference type="Gene3D" id="1.20.1600.10">
    <property type="entry name" value="Outer membrane efflux proteins (OEP)"/>
    <property type="match status" value="1"/>
</dbReference>
<keyword evidence="2" id="KW-0564">Palmitate</keyword>
<dbReference type="RefSeq" id="WP_102325569.1">
    <property type="nucleotide sequence ID" value="NZ_CALCQY010000045.1"/>
</dbReference>
<proteinExistence type="inferred from homology"/>
<evidence type="ECO:0000256" key="2">
    <source>
        <dbReference type="RuleBase" id="RU362097"/>
    </source>
</evidence>
<dbReference type="AlphaFoldDB" id="A0A347WBR6"/>
<evidence type="ECO:0000313" key="3">
    <source>
        <dbReference type="EMBL" id="AXY22309.1"/>
    </source>
</evidence>
<dbReference type="GO" id="GO:0015562">
    <property type="term" value="F:efflux transmembrane transporter activity"/>
    <property type="evidence" value="ECO:0007669"/>
    <property type="project" value="InterPro"/>
</dbReference>
<feature type="chain" id="PRO_5042620892" evidence="2">
    <location>
        <begin position="25"/>
        <end position="529"/>
    </location>
</feature>
<gene>
    <name evidence="3" type="primary">oprM_4</name>
    <name evidence="3" type="ORF">CD178_01532</name>
</gene>